<feature type="compositionally biased region" description="Acidic residues" evidence="2">
    <location>
        <begin position="143"/>
        <end position="165"/>
    </location>
</feature>
<gene>
    <name evidence="3" type="ORF">CBR_g28570</name>
</gene>
<protein>
    <submittedName>
        <fullName evidence="3">Uncharacterized protein</fullName>
    </submittedName>
</protein>
<keyword evidence="4" id="KW-1185">Reference proteome</keyword>
<dbReference type="Gramene" id="GBG62094">
    <property type="protein sequence ID" value="GBG62094"/>
    <property type="gene ID" value="CBR_g28570"/>
</dbReference>
<dbReference type="AlphaFoldDB" id="A0A388JWB1"/>
<organism evidence="3 4">
    <name type="scientific">Chara braunii</name>
    <name type="common">Braun's stonewort</name>
    <dbReference type="NCBI Taxonomy" id="69332"/>
    <lineage>
        <taxon>Eukaryota</taxon>
        <taxon>Viridiplantae</taxon>
        <taxon>Streptophyta</taxon>
        <taxon>Charophyceae</taxon>
        <taxon>Charales</taxon>
        <taxon>Characeae</taxon>
        <taxon>Chara</taxon>
    </lineage>
</organism>
<proteinExistence type="predicted"/>
<dbReference type="Proteomes" id="UP000265515">
    <property type="component" value="Unassembled WGS sequence"/>
</dbReference>
<name>A0A388JWB1_CHABU</name>
<keyword evidence="1" id="KW-0175">Coiled coil</keyword>
<feature type="coiled-coil region" evidence="1">
    <location>
        <begin position="459"/>
        <end position="503"/>
    </location>
</feature>
<evidence type="ECO:0000256" key="2">
    <source>
        <dbReference type="SAM" id="MobiDB-lite"/>
    </source>
</evidence>
<reference evidence="3 4" key="1">
    <citation type="journal article" date="2018" name="Cell">
        <title>The Chara Genome: Secondary Complexity and Implications for Plant Terrestrialization.</title>
        <authorList>
            <person name="Nishiyama T."/>
            <person name="Sakayama H."/>
            <person name="Vries J.D."/>
            <person name="Buschmann H."/>
            <person name="Saint-Marcoux D."/>
            <person name="Ullrich K.K."/>
            <person name="Haas F.B."/>
            <person name="Vanderstraeten L."/>
            <person name="Becker D."/>
            <person name="Lang D."/>
            <person name="Vosolsobe S."/>
            <person name="Rombauts S."/>
            <person name="Wilhelmsson P.K.I."/>
            <person name="Janitza P."/>
            <person name="Kern R."/>
            <person name="Heyl A."/>
            <person name="Rumpler F."/>
            <person name="Villalobos L.I.A.C."/>
            <person name="Clay J.M."/>
            <person name="Skokan R."/>
            <person name="Toyoda A."/>
            <person name="Suzuki Y."/>
            <person name="Kagoshima H."/>
            <person name="Schijlen E."/>
            <person name="Tajeshwar N."/>
            <person name="Catarino B."/>
            <person name="Hetherington A.J."/>
            <person name="Saltykova A."/>
            <person name="Bonnot C."/>
            <person name="Breuninger H."/>
            <person name="Symeonidi A."/>
            <person name="Radhakrishnan G.V."/>
            <person name="Van Nieuwerburgh F."/>
            <person name="Deforce D."/>
            <person name="Chang C."/>
            <person name="Karol K.G."/>
            <person name="Hedrich R."/>
            <person name="Ulvskov P."/>
            <person name="Glockner G."/>
            <person name="Delwiche C.F."/>
            <person name="Petrasek J."/>
            <person name="Van de Peer Y."/>
            <person name="Friml J."/>
            <person name="Beilby M."/>
            <person name="Dolan L."/>
            <person name="Kohara Y."/>
            <person name="Sugano S."/>
            <person name="Fujiyama A."/>
            <person name="Delaux P.-M."/>
            <person name="Quint M."/>
            <person name="TheiBen G."/>
            <person name="Hagemann M."/>
            <person name="Harholt J."/>
            <person name="Dunand C."/>
            <person name="Zachgo S."/>
            <person name="Langdale J."/>
            <person name="Maumus F."/>
            <person name="Straeten D.V.D."/>
            <person name="Gould S.B."/>
            <person name="Rensing S.A."/>
        </authorList>
    </citation>
    <scope>NUCLEOTIDE SEQUENCE [LARGE SCALE GENOMIC DNA]</scope>
    <source>
        <strain evidence="3 4">S276</strain>
    </source>
</reference>
<feature type="compositionally biased region" description="Gly residues" evidence="2">
    <location>
        <begin position="101"/>
        <end position="117"/>
    </location>
</feature>
<feature type="region of interest" description="Disordered" evidence="2">
    <location>
        <begin position="93"/>
        <end position="196"/>
    </location>
</feature>
<feature type="region of interest" description="Disordered" evidence="2">
    <location>
        <begin position="1"/>
        <end position="56"/>
    </location>
</feature>
<feature type="compositionally biased region" description="Basic and acidic residues" evidence="2">
    <location>
        <begin position="166"/>
        <end position="176"/>
    </location>
</feature>
<feature type="compositionally biased region" description="Low complexity" evidence="2">
    <location>
        <begin position="259"/>
        <end position="270"/>
    </location>
</feature>
<accession>A0A388JWB1</accession>
<dbReference type="EMBL" id="BFEA01000025">
    <property type="protein sequence ID" value="GBG62094.1"/>
    <property type="molecule type" value="Genomic_DNA"/>
</dbReference>
<evidence type="ECO:0000256" key="1">
    <source>
        <dbReference type="SAM" id="Coils"/>
    </source>
</evidence>
<sequence length="528" mass="57529">MERTPSGAGIRHRSPSELHTDDFYVGGSGGGSGDLSAPRQRGASLSDVLLDDSDVRGHVEIEEEQDARVDREEEWLWTLPGWDGRFAYMEEQRRRRELETEGGGGGDGGDVGFGGEADAGAARQGVPTGVEGNGVPSGVEGDGGGEDEEGDGGSEDEDEDDDEEGSDHGDDHGDDGGDRDDGDYDGDHGDKGRLALVLRDPSVPALPLTRPEAFAQAGFDAEDLARLGSHDPFPHTGRKSDERRPLGGAYSPPPYIVDSPRWSGSSLSGSRGRESGPVDGRSGRRTHRRVSDRMRADYDAGRGAFAGRLSPRFQVAASSEGGSGRPSVHMAGRMLGLSRSATRRVLMPLPIVWYDAKMTKLAARQQEEEKLQREREAEERRLKEKREREEFHKELSDTWNAKFESACGVLCGNKNAVVNDQELEKLKKQIEMLQLGQKQMAGNLEASTSKATATNDALLARVLQEHENMKAQLDAAAGACKHVELLESEVRMLKQSCDVAIEEAEAWKKKALRFGNKRSRTGLHLHRP</sequence>
<evidence type="ECO:0000313" key="3">
    <source>
        <dbReference type="EMBL" id="GBG62094.1"/>
    </source>
</evidence>
<comment type="caution">
    <text evidence="3">The sequence shown here is derived from an EMBL/GenBank/DDBJ whole genome shotgun (WGS) entry which is preliminary data.</text>
</comment>
<feature type="region of interest" description="Disordered" evidence="2">
    <location>
        <begin position="226"/>
        <end position="292"/>
    </location>
</feature>
<feature type="compositionally biased region" description="Basic and acidic residues" evidence="2">
    <location>
        <begin position="226"/>
        <end position="245"/>
    </location>
</feature>
<evidence type="ECO:0000313" key="4">
    <source>
        <dbReference type="Proteomes" id="UP000265515"/>
    </source>
</evidence>
<feature type="coiled-coil region" evidence="1">
    <location>
        <begin position="361"/>
        <end position="395"/>
    </location>
</feature>